<dbReference type="GO" id="GO:0044547">
    <property type="term" value="F:DNA topoisomerase binding"/>
    <property type="evidence" value="ECO:0007669"/>
    <property type="project" value="TreeGrafter"/>
</dbReference>
<dbReference type="GO" id="GO:0046975">
    <property type="term" value="F:histone H3K36 methyltransferase activity"/>
    <property type="evidence" value="ECO:0007669"/>
    <property type="project" value="TreeGrafter"/>
</dbReference>
<keyword evidence="3" id="KW-1185">Reference proteome</keyword>
<dbReference type="OrthoDB" id="10032414at2759"/>
<evidence type="ECO:0000313" key="1">
    <source>
        <dbReference type="EMBL" id="GBN80934.1"/>
    </source>
</evidence>
<organism evidence="2 3">
    <name type="scientific">Araneus ventricosus</name>
    <name type="common">Orbweaver spider</name>
    <name type="synonym">Epeira ventricosa</name>
    <dbReference type="NCBI Taxonomy" id="182803"/>
    <lineage>
        <taxon>Eukaryota</taxon>
        <taxon>Metazoa</taxon>
        <taxon>Ecdysozoa</taxon>
        <taxon>Arthropoda</taxon>
        <taxon>Chelicerata</taxon>
        <taxon>Arachnida</taxon>
        <taxon>Araneae</taxon>
        <taxon>Araneomorphae</taxon>
        <taxon>Entelegynae</taxon>
        <taxon>Araneoidea</taxon>
        <taxon>Araneidae</taxon>
        <taxon>Araneus</taxon>
    </lineage>
</organism>
<dbReference type="AlphaFoldDB" id="A0A4Y2RYH9"/>
<gene>
    <name evidence="2" type="primary">marinerT_0</name>
    <name evidence="1" type="synonym">marinerT_81</name>
    <name evidence="2" type="ORF">AVEN_113552_1</name>
    <name evidence="1" type="ORF">AVEN_53082_1</name>
</gene>
<dbReference type="PANTHER" id="PTHR46060">
    <property type="entry name" value="MARINER MOS1 TRANSPOSASE-LIKE PROTEIN"/>
    <property type="match status" value="1"/>
</dbReference>
<evidence type="ECO:0000313" key="2">
    <source>
        <dbReference type="EMBL" id="GBN80954.1"/>
    </source>
</evidence>
<dbReference type="Proteomes" id="UP000499080">
    <property type="component" value="Unassembled WGS sequence"/>
</dbReference>
<protein>
    <submittedName>
        <fullName evidence="2">Mariner Mos1 transposase</fullName>
    </submittedName>
</protein>
<sequence length="247" mass="28661">MKNESPSVMNLSKPHRKQKCAKKELMLSIRWDYNSYRNHPDIARSHPAYLSDGRCNSSSAEAGVLTAIKGNGPTPPRGGMHCHRQRVSPNYYCTHQGGETRFLVRRFLIHALVVPLDVTEDWIGHEPLLRNQTINSDVYCQQLTKLVKAFKNKLPELAYRKGIMFLHDNGKPYTSLVTRRKLLELGWEVIYSLEYAPSNNHLFRSLQNFLSDKNLTNDEDLKSIWDQFFAEKDQKFYEHAILNLLEK</sequence>
<dbReference type="Gene3D" id="3.30.420.10">
    <property type="entry name" value="Ribonuclease H-like superfamily/Ribonuclease H"/>
    <property type="match status" value="1"/>
</dbReference>
<evidence type="ECO:0000313" key="3">
    <source>
        <dbReference type="Proteomes" id="UP000499080"/>
    </source>
</evidence>
<dbReference type="InterPro" id="IPR036397">
    <property type="entry name" value="RNaseH_sf"/>
</dbReference>
<dbReference type="EMBL" id="BGPR01019099">
    <property type="protein sequence ID" value="GBN80954.1"/>
    <property type="molecule type" value="Genomic_DNA"/>
</dbReference>
<dbReference type="PANTHER" id="PTHR46060:SF2">
    <property type="entry name" value="HISTONE-LYSINE N-METHYLTRANSFERASE SETMAR"/>
    <property type="match status" value="1"/>
</dbReference>
<dbReference type="GO" id="GO:0005634">
    <property type="term" value="C:nucleus"/>
    <property type="evidence" value="ECO:0007669"/>
    <property type="project" value="TreeGrafter"/>
</dbReference>
<dbReference type="GO" id="GO:0006303">
    <property type="term" value="P:double-strand break repair via nonhomologous end joining"/>
    <property type="evidence" value="ECO:0007669"/>
    <property type="project" value="TreeGrafter"/>
</dbReference>
<dbReference type="GO" id="GO:0003690">
    <property type="term" value="F:double-stranded DNA binding"/>
    <property type="evidence" value="ECO:0007669"/>
    <property type="project" value="TreeGrafter"/>
</dbReference>
<dbReference type="GO" id="GO:0044774">
    <property type="term" value="P:mitotic DNA integrity checkpoint signaling"/>
    <property type="evidence" value="ECO:0007669"/>
    <property type="project" value="TreeGrafter"/>
</dbReference>
<name>A0A4Y2RYH9_ARAVE</name>
<dbReference type="InterPro" id="IPR052709">
    <property type="entry name" value="Transposase-MT_Hybrid"/>
</dbReference>
<reference evidence="2 3" key="1">
    <citation type="journal article" date="2019" name="Sci. Rep.">
        <title>Orb-weaving spider Araneus ventricosus genome elucidates the spidroin gene catalogue.</title>
        <authorList>
            <person name="Kono N."/>
            <person name="Nakamura H."/>
            <person name="Ohtoshi R."/>
            <person name="Moran D.A.P."/>
            <person name="Shinohara A."/>
            <person name="Yoshida Y."/>
            <person name="Fujiwara M."/>
            <person name="Mori M."/>
            <person name="Tomita M."/>
            <person name="Arakawa K."/>
        </authorList>
    </citation>
    <scope>NUCLEOTIDE SEQUENCE [LARGE SCALE GENOMIC DNA]</scope>
</reference>
<proteinExistence type="predicted"/>
<dbReference type="GO" id="GO:0031297">
    <property type="term" value="P:replication fork processing"/>
    <property type="evidence" value="ECO:0007669"/>
    <property type="project" value="TreeGrafter"/>
</dbReference>
<accession>A0A4Y2RYH9</accession>
<dbReference type="EMBL" id="BGPR01019094">
    <property type="protein sequence ID" value="GBN80934.1"/>
    <property type="molecule type" value="Genomic_DNA"/>
</dbReference>
<dbReference type="GO" id="GO:0000793">
    <property type="term" value="C:condensed chromosome"/>
    <property type="evidence" value="ECO:0007669"/>
    <property type="project" value="TreeGrafter"/>
</dbReference>
<comment type="caution">
    <text evidence="2">The sequence shown here is derived from an EMBL/GenBank/DDBJ whole genome shotgun (WGS) entry which is preliminary data.</text>
</comment>
<dbReference type="GO" id="GO:0003697">
    <property type="term" value="F:single-stranded DNA binding"/>
    <property type="evidence" value="ECO:0007669"/>
    <property type="project" value="TreeGrafter"/>
</dbReference>
<dbReference type="GO" id="GO:0000014">
    <property type="term" value="F:single-stranded DNA endodeoxyribonuclease activity"/>
    <property type="evidence" value="ECO:0007669"/>
    <property type="project" value="TreeGrafter"/>
</dbReference>
<dbReference type="GO" id="GO:0000729">
    <property type="term" value="P:DNA double-strand break processing"/>
    <property type="evidence" value="ECO:0007669"/>
    <property type="project" value="TreeGrafter"/>
</dbReference>
<dbReference type="GO" id="GO:0035861">
    <property type="term" value="C:site of double-strand break"/>
    <property type="evidence" value="ECO:0007669"/>
    <property type="project" value="TreeGrafter"/>
</dbReference>
<dbReference type="GO" id="GO:0015074">
    <property type="term" value="P:DNA integration"/>
    <property type="evidence" value="ECO:0007669"/>
    <property type="project" value="TreeGrafter"/>
</dbReference>
<dbReference type="GO" id="GO:0042800">
    <property type="term" value="F:histone H3K4 methyltransferase activity"/>
    <property type="evidence" value="ECO:0007669"/>
    <property type="project" value="TreeGrafter"/>
</dbReference>